<reference evidence="1 2" key="1">
    <citation type="submission" date="2014-12" db="EMBL/GenBank/DDBJ databases">
        <title>Complete genome sequence of Streptomyces vietnamensis strain GIMV4.0001, a genetic manipulable producer of the benzoisochromanequinone antibiotic granaticin.</title>
        <authorList>
            <person name="Deng M.R."/>
            <person name="Guo J."/>
            <person name="Ma L.Y."/>
            <person name="Feng G.D."/>
            <person name="Mo C.Y."/>
            <person name="Zhu H.H."/>
        </authorList>
    </citation>
    <scope>NUCLEOTIDE SEQUENCE [LARGE SCALE GENOMIC DNA]</scope>
    <source>
        <strain evidence="2">GIMV4.0001</strain>
        <plasmid evidence="1 2">pSVL1</plasmid>
    </source>
</reference>
<evidence type="ECO:0000313" key="2">
    <source>
        <dbReference type="Proteomes" id="UP000031774"/>
    </source>
</evidence>
<dbReference type="NCBIfam" id="NF043066">
    <property type="entry name" value="ETEC_3214_dom"/>
    <property type="match status" value="1"/>
</dbReference>
<gene>
    <name evidence="1" type="ORF">SVTN_39420</name>
</gene>
<sequence>MNWLLGNDWLGPLGDIGKIISGVVGAMAILKGVSEWWTNGPGRRRTWTKNFRLLGPSVRPAYVESLFGEPAFESKAQVDLRDYEEEFLLTERVWKLGEDGYLVTWSNDLKVCAYSITTRTKGFKPKIRIGAEWGSNGTAVHVTLGRTRLRDIGAGTDWTPEEIASWAGARRMEYYETYYAGNLGHYSSWACGVSQAGHNPGGAGAVGRLGPEGDFDAFLPWGERDSLTAEQKDSLDRFRATATVNSLMVIAPGTPRIHPTLPRSGPDSDVVRTLIKAPALFGKWKLRRNLKNLERGDQPRRFTRLRLNRGD</sequence>
<proteinExistence type="predicted"/>
<dbReference type="HOGENOM" id="CLU_894066_0_0_11"/>
<organism evidence="1 2">
    <name type="scientific">Streptomyces vietnamensis</name>
    <dbReference type="NCBI Taxonomy" id="362257"/>
    <lineage>
        <taxon>Bacteria</taxon>
        <taxon>Bacillati</taxon>
        <taxon>Actinomycetota</taxon>
        <taxon>Actinomycetes</taxon>
        <taxon>Kitasatosporales</taxon>
        <taxon>Streptomycetaceae</taxon>
        <taxon>Streptomyces</taxon>
    </lineage>
</organism>
<evidence type="ECO:0000313" key="1">
    <source>
        <dbReference type="EMBL" id="AJF70304.1"/>
    </source>
</evidence>
<protein>
    <submittedName>
        <fullName evidence="1">Uncharacterized protein</fullName>
    </submittedName>
</protein>
<keyword evidence="2" id="KW-1185">Reference proteome</keyword>
<accession>A0A0B5IPF8</accession>
<name>A0A0B5IPF8_9ACTN</name>
<dbReference type="Proteomes" id="UP000031774">
    <property type="component" value="Plasmid pSVL1"/>
</dbReference>
<dbReference type="AlphaFoldDB" id="A0A0B5IPF8"/>
<keyword evidence="1" id="KW-0614">Plasmid</keyword>
<dbReference type="InterPro" id="IPR050010">
    <property type="entry name" value="ETEC_3214_dom"/>
</dbReference>
<dbReference type="KEGG" id="svt:SVTN_39420"/>
<dbReference type="RefSeq" id="WP_041134775.1">
    <property type="nucleotide sequence ID" value="NZ_CP010408.1"/>
</dbReference>
<dbReference type="EMBL" id="CP010408">
    <property type="protein sequence ID" value="AJF70304.1"/>
    <property type="molecule type" value="Genomic_DNA"/>
</dbReference>
<geneLocation type="plasmid" evidence="1 2">
    <name>pSVL1</name>
</geneLocation>